<keyword evidence="1" id="KW-1133">Transmembrane helix</keyword>
<evidence type="ECO:0000256" key="1">
    <source>
        <dbReference type="SAM" id="Phobius"/>
    </source>
</evidence>
<keyword evidence="1" id="KW-0472">Membrane</keyword>
<feature type="transmembrane region" description="Helical" evidence="1">
    <location>
        <begin position="121"/>
        <end position="143"/>
    </location>
</feature>
<proteinExistence type="predicted"/>
<gene>
    <name evidence="2" type="ORF">CYJ22_09630</name>
</gene>
<protein>
    <submittedName>
        <fullName evidence="2">Uncharacterized protein</fullName>
    </submittedName>
</protein>
<dbReference type="RefSeq" id="WP_101602451.1">
    <property type="nucleotide sequence ID" value="NZ_PKKM01000018.1"/>
</dbReference>
<dbReference type="Proteomes" id="UP000234198">
    <property type="component" value="Unassembled WGS sequence"/>
</dbReference>
<reference evidence="2 3" key="1">
    <citation type="submission" date="2017-12" db="EMBL/GenBank/DDBJ databases">
        <title>Phylogenetic diversity of female urinary microbiome.</title>
        <authorList>
            <person name="Thomas-White K."/>
            <person name="Wolfe A.J."/>
        </authorList>
    </citation>
    <scope>NUCLEOTIDE SEQUENCE [LARGE SCALE GENOMIC DNA]</scope>
    <source>
        <strain evidence="2 3">UMB0018</strain>
    </source>
</reference>
<feature type="transmembrane region" description="Helical" evidence="1">
    <location>
        <begin position="85"/>
        <end position="109"/>
    </location>
</feature>
<dbReference type="EMBL" id="PKKM01000018">
    <property type="protein sequence ID" value="PKY63682.1"/>
    <property type="molecule type" value="Genomic_DNA"/>
</dbReference>
<sequence>MSEEQMTSMAGENLLEAAAPPQPDAPAIQGQEVRRWWTGLGGAQATSLILGVGGWILVLFIAFGSLRVSIREHTTEEGYLEVYGFGYAIVFFLIILVLNGLLGILLALIGMFTTKEPRGRWWSFYAILVHVSPWLLFTAWVWLSMRFGSS</sequence>
<dbReference type="AlphaFoldDB" id="A0A2I1HXS5"/>
<keyword evidence="1" id="KW-0812">Transmembrane</keyword>
<evidence type="ECO:0000313" key="2">
    <source>
        <dbReference type="EMBL" id="PKY63682.1"/>
    </source>
</evidence>
<organism evidence="2 3">
    <name type="scientific">Schaalia odontolytica</name>
    <dbReference type="NCBI Taxonomy" id="1660"/>
    <lineage>
        <taxon>Bacteria</taxon>
        <taxon>Bacillati</taxon>
        <taxon>Actinomycetota</taxon>
        <taxon>Actinomycetes</taxon>
        <taxon>Actinomycetales</taxon>
        <taxon>Actinomycetaceae</taxon>
        <taxon>Schaalia</taxon>
    </lineage>
</organism>
<accession>A0A2I1HXS5</accession>
<name>A0A2I1HXS5_9ACTO</name>
<evidence type="ECO:0000313" key="3">
    <source>
        <dbReference type="Proteomes" id="UP000234198"/>
    </source>
</evidence>
<feature type="transmembrane region" description="Helical" evidence="1">
    <location>
        <begin position="45"/>
        <end position="65"/>
    </location>
</feature>
<comment type="caution">
    <text evidence="2">The sequence shown here is derived from an EMBL/GenBank/DDBJ whole genome shotgun (WGS) entry which is preliminary data.</text>
</comment>